<proteinExistence type="inferred from homology"/>
<dbReference type="InterPro" id="IPR029058">
    <property type="entry name" value="AB_hydrolase_fold"/>
</dbReference>
<dbReference type="Gene3D" id="3.40.50.1820">
    <property type="entry name" value="alpha/beta hydrolase"/>
    <property type="match status" value="1"/>
</dbReference>
<dbReference type="InterPro" id="IPR051093">
    <property type="entry name" value="Neuroligin/BSAL"/>
</dbReference>
<comment type="caution">
    <text evidence="4">The sequence shown here is derived from an EMBL/GenBank/DDBJ whole genome shotgun (WGS) entry which is preliminary data.</text>
</comment>
<dbReference type="AlphaFoldDB" id="A0ABD0NMG4"/>
<evidence type="ECO:0000256" key="1">
    <source>
        <dbReference type="ARBA" id="ARBA00005964"/>
    </source>
</evidence>
<protein>
    <recommendedName>
        <fullName evidence="3">Carboxylesterase type B domain-containing protein</fullName>
    </recommendedName>
</protein>
<accession>A0ABD0NMG4</accession>
<comment type="similarity">
    <text evidence="1">Belongs to the type-B carboxylesterase/lipase family.</text>
</comment>
<feature type="transmembrane region" description="Helical" evidence="2">
    <location>
        <begin position="37"/>
        <end position="56"/>
    </location>
</feature>
<dbReference type="EMBL" id="JAMKFB020000021">
    <property type="protein sequence ID" value="KAL0163130.1"/>
    <property type="molecule type" value="Genomic_DNA"/>
</dbReference>
<dbReference type="Pfam" id="PF00135">
    <property type="entry name" value="COesterase"/>
    <property type="match status" value="1"/>
</dbReference>
<gene>
    <name evidence="4" type="ORF">M9458_042526</name>
</gene>
<feature type="domain" description="Carboxylesterase type B" evidence="3">
    <location>
        <begin position="3"/>
        <end position="62"/>
    </location>
</feature>
<keyword evidence="2" id="KW-0812">Transmembrane</keyword>
<keyword evidence="5" id="KW-1185">Reference proteome</keyword>
<sequence>MSTNVPVMVYIYGGGFLMVVLNLNNHLHDGQEIADRGNVIVVTFNYLVGSLGFLSSGDADAP</sequence>
<dbReference type="Proteomes" id="UP001529510">
    <property type="component" value="Unassembled WGS sequence"/>
</dbReference>
<organism evidence="4 5">
    <name type="scientific">Cirrhinus mrigala</name>
    <name type="common">Mrigala</name>
    <dbReference type="NCBI Taxonomy" id="683832"/>
    <lineage>
        <taxon>Eukaryota</taxon>
        <taxon>Metazoa</taxon>
        <taxon>Chordata</taxon>
        <taxon>Craniata</taxon>
        <taxon>Vertebrata</taxon>
        <taxon>Euteleostomi</taxon>
        <taxon>Actinopterygii</taxon>
        <taxon>Neopterygii</taxon>
        <taxon>Teleostei</taxon>
        <taxon>Ostariophysi</taxon>
        <taxon>Cypriniformes</taxon>
        <taxon>Cyprinidae</taxon>
        <taxon>Labeoninae</taxon>
        <taxon>Labeonini</taxon>
        <taxon>Cirrhinus</taxon>
    </lineage>
</organism>
<evidence type="ECO:0000259" key="3">
    <source>
        <dbReference type="Pfam" id="PF00135"/>
    </source>
</evidence>
<dbReference type="PANTHER" id="PTHR43903">
    <property type="entry name" value="NEUROLIGIN"/>
    <property type="match status" value="1"/>
</dbReference>
<dbReference type="SUPFAM" id="SSF53474">
    <property type="entry name" value="alpha/beta-Hydrolases"/>
    <property type="match status" value="1"/>
</dbReference>
<dbReference type="InterPro" id="IPR002018">
    <property type="entry name" value="CarbesteraseB"/>
</dbReference>
<evidence type="ECO:0000256" key="2">
    <source>
        <dbReference type="SAM" id="Phobius"/>
    </source>
</evidence>
<evidence type="ECO:0000313" key="5">
    <source>
        <dbReference type="Proteomes" id="UP001529510"/>
    </source>
</evidence>
<keyword evidence="2" id="KW-1133">Transmembrane helix</keyword>
<name>A0ABD0NMG4_CIRMR</name>
<reference evidence="4 5" key="1">
    <citation type="submission" date="2024-05" db="EMBL/GenBank/DDBJ databases">
        <title>Genome sequencing and assembly of Indian major carp, Cirrhinus mrigala (Hamilton, 1822).</title>
        <authorList>
            <person name="Mohindra V."/>
            <person name="Chowdhury L.M."/>
            <person name="Lal K."/>
            <person name="Jena J.K."/>
        </authorList>
    </citation>
    <scope>NUCLEOTIDE SEQUENCE [LARGE SCALE GENOMIC DNA]</scope>
    <source>
        <strain evidence="4">CM1030</strain>
        <tissue evidence="4">Blood</tissue>
    </source>
</reference>
<keyword evidence="2" id="KW-0472">Membrane</keyword>
<feature type="non-terminal residue" evidence="4">
    <location>
        <position position="62"/>
    </location>
</feature>
<feature type="transmembrane region" description="Helical" evidence="2">
    <location>
        <begin position="6"/>
        <end position="25"/>
    </location>
</feature>
<evidence type="ECO:0000313" key="4">
    <source>
        <dbReference type="EMBL" id="KAL0163130.1"/>
    </source>
</evidence>